<keyword evidence="3" id="KW-1185">Reference proteome</keyword>
<gene>
    <name evidence="2" type="ORF">PHLCEN_2v1743</name>
</gene>
<sequence length="81" mass="8984">MDRNFSSRAPHTYTDPPDPAGPLRKATAMDEEKQSFKSDEMNLVSDLVCDAKADETSKLDIFARKVGNWLSQRGLEGHGCV</sequence>
<feature type="compositionally biased region" description="Basic and acidic residues" evidence="1">
    <location>
        <begin position="27"/>
        <end position="37"/>
    </location>
</feature>
<evidence type="ECO:0000313" key="2">
    <source>
        <dbReference type="EMBL" id="PSS34233.1"/>
    </source>
</evidence>
<comment type="caution">
    <text evidence="2">The sequence shown here is derived from an EMBL/GenBank/DDBJ whole genome shotgun (WGS) entry which is preliminary data.</text>
</comment>
<dbReference type="AlphaFoldDB" id="A0A2R6RW35"/>
<protein>
    <submittedName>
        <fullName evidence="2">Uncharacterized protein</fullName>
    </submittedName>
</protein>
<reference evidence="2 3" key="1">
    <citation type="submission" date="2018-02" db="EMBL/GenBank/DDBJ databases">
        <title>Genome sequence of the basidiomycete white-rot fungus Phlebia centrifuga.</title>
        <authorList>
            <person name="Granchi Z."/>
            <person name="Peng M."/>
            <person name="de Vries R.P."/>
            <person name="Hilden K."/>
            <person name="Makela M.R."/>
            <person name="Grigoriev I."/>
            <person name="Riley R."/>
        </authorList>
    </citation>
    <scope>NUCLEOTIDE SEQUENCE [LARGE SCALE GENOMIC DNA]</scope>
    <source>
        <strain evidence="2 3">FBCC195</strain>
    </source>
</reference>
<organism evidence="2 3">
    <name type="scientific">Hermanssonia centrifuga</name>
    <dbReference type="NCBI Taxonomy" id="98765"/>
    <lineage>
        <taxon>Eukaryota</taxon>
        <taxon>Fungi</taxon>
        <taxon>Dikarya</taxon>
        <taxon>Basidiomycota</taxon>
        <taxon>Agaricomycotina</taxon>
        <taxon>Agaricomycetes</taxon>
        <taxon>Polyporales</taxon>
        <taxon>Meruliaceae</taxon>
        <taxon>Hermanssonia</taxon>
    </lineage>
</organism>
<feature type="region of interest" description="Disordered" evidence="1">
    <location>
        <begin position="1"/>
        <end position="37"/>
    </location>
</feature>
<accession>A0A2R6RW35</accession>
<dbReference type="Proteomes" id="UP000186601">
    <property type="component" value="Unassembled WGS sequence"/>
</dbReference>
<name>A0A2R6RW35_9APHY</name>
<evidence type="ECO:0000256" key="1">
    <source>
        <dbReference type="SAM" id="MobiDB-lite"/>
    </source>
</evidence>
<evidence type="ECO:0000313" key="3">
    <source>
        <dbReference type="Proteomes" id="UP000186601"/>
    </source>
</evidence>
<proteinExistence type="predicted"/>
<dbReference type="EMBL" id="MLYV02000140">
    <property type="protein sequence ID" value="PSS34233.1"/>
    <property type="molecule type" value="Genomic_DNA"/>
</dbReference>